<protein>
    <submittedName>
        <fullName evidence="7">3',5'-cyclic adenosine monophosphate phosphodiesterase CpdA</fullName>
        <ecNumber evidence="7">3.1.4.53</ecNumber>
    </submittedName>
</protein>
<dbReference type="PANTHER" id="PTHR22953">
    <property type="entry name" value="ACID PHOSPHATASE RELATED"/>
    <property type="match status" value="1"/>
</dbReference>
<dbReference type="SUPFAM" id="SSF49785">
    <property type="entry name" value="Galactose-binding domain-like"/>
    <property type="match status" value="1"/>
</dbReference>
<dbReference type="GO" id="GO:0000272">
    <property type="term" value="P:polysaccharide catabolic process"/>
    <property type="evidence" value="ECO:0007669"/>
    <property type="project" value="UniProtKB-KW"/>
</dbReference>
<dbReference type="PROSITE" id="PS50853">
    <property type="entry name" value="FN3"/>
    <property type="match status" value="1"/>
</dbReference>
<dbReference type="GO" id="GO:0016798">
    <property type="term" value="F:hydrolase activity, acting on glycosyl bonds"/>
    <property type="evidence" value="ECO:0007669"/>
    <property type="project" value="UniProtKB-KW"/>
</dbReference>
<comment type="caution">
    <text evidence="7">The sequence shown here is derived from an EMBL/GenBank/DDBJ whole genome shotgun (WGS) entry which is preliminary data.</text>
</comment>
<dbReference type="PROSITE" id="PS50022">
    <property type="entry name" value="FA58C_3"/>
    <property type="match status" value="1"/>
</dbReference>
<feature type="chain" id="PRO_5039102497" evidence="4">
    <location>
        <begin position="30"/>
        <end position="533"/>
    </location>
</feature>
<organism evidence="7 8">
    <name type="scientific">Actinomadura macrotermitis</name>
    <dbReference type="NCBI Taxonomy" id="2585200"/>
    <lineage>
        <taxon>Bacteria</taxon>
        <taxon>Bacillati</taxon>
        <taxon>Actinomycetota</taxon>
        <taxon>Actinomycetes</taxon>
        <taxon>Streptosporangiales</taxon>
        <taxon>Thermomonosporaceae</taxon>
        <taxon>Actinomadura</taxon>
    </lineage>
</organism>
<accession>A0A7K0C3B5</accession>
<evidence type="ECO:0000259" key="6">
    <source>
        <dbReference type="PROSITE" id="PS50853"/>
    </source>
</evidence>
<feature type="domain" description="Fibronectin type-III" evidence="6">
    <location>
        <begin position="180"/>
        <end position="265"/>
    </location>
</feature>
<keyword evidence="1 4" id="KW-0732">Signal</keyword>
<dbReference type="RefSeq" id="WP_207709866.1">
    <property type="nucleotide sequence ID" value="NZ_WEGH01000004.1"/>
</dbReference>
<sequence>MSLRPFRTTGLILLSAAALALPATVAASAQNAGPAARLAAETLLSRGKPVTTSSTETAEFAGANAVDGSTTTRWASQEGHDPEWITIDLGAPAALTRVKLNWEDAYASSYRIDRSTDGTTWTSAYSTSSGDGGVDDRAVTGTARYVRVYGRARGTSYGYSLWEVEVYGTPSGPDTQAPSVPAGLRVTGTTTTSVSLGWSPSTDDTGVTGYDVLRDGAVVASPAGTSYTDTGLTTGQTYSYTVRARDAAGNVSAASAAVPGVPKAGETTFVATAAGDISEHCKASSSSCGAQQTAKRIEAINPDEILTLGDNQYDTGSLADYKAYYDTTWGRFKAKTRPVPGNHEYNDATETAADYKSYFGARATPQGKTYYSWERGGWHMIALDSELSMSATSAQIKWLEADLAANTKKCVAAYWHKPLYSSGPQADAVSKPAWQVLYKYHADLVLNGHDHLYERFAPQNASGGAAADGPRELLVGTGGASTYDFESTQPNSQKRITDIFGVLKLTLADGSYTADMVHQDGRTLDTTGPTACH</sequence>
<evidence type="ECO:0000256" key="1">
    <source>
        <dbReference type="ARBA" id="ARBA00022729"/>
    </source>
</evidence>
<feature type="signal peptide" evidence="4">
    <location>
        <begin position="1"/>
        <end position="29"/>
    </location>
</feature>
<proteinExistence type="predicted"/>
<dbReference type="InterPro" id="IPR003961">
    <property type="entry name" value="FN3_dom"/>
</dbReference>
<dbReference type="GO" id="GO:0003993">
    <property type="term" value="F:acid phosphatase activity"/>
    <property type="evidence" value="ECO:0007669"/>
    <property type="project" value="InterPro"/>
</dbReference>
<dbReference type="InterPro" id="IPR039331">
    <property type="entry name" value="PAPs-like"/>
</dbReference>
<dbReference type="GO" id="GO:0004115">
    <property type="term" value="F:3',5'-cyclic-AMP phosphodiesterase activity"/>
    <property type="evidence" value="ECO:0007669"/>
    <property type="project" value="UniProtKB-EC"/>
</dbReference>
<evidence type="ECO:0000256" key="2">
    <source>
        <dbReference type="ARBA" id="ARBA00023295"/>
    </source>
</evidence>
<dbReference type="InterPro" id="IPR008979">
    <property type="entry name" value="Galactose-bd-like_sf"/>
</dbReference>
<reference evidence="7 8" key="1">
    <citation type="submission" date="2019-10" db="EMBL/GenBank/DDBJ databases">
        <title>Actinomadura rubteroloni sp. nov. and Actinomadura macrotermitis sp. nov., isolated from the gut of fungus growing-termite Macrotermes natalensis.</title>
        <authorList>
            <person name="Benndorf R."/>
            <person name="Martin K."/>
            <person name="Kuefner M."/>
            <person name="De Beer W."/>
            <person name="Kaster A.-K."/>
            <person name="Vollmers J."/>
            <person name="Poulsen M."/>
            <person name="Beemelmanns C."/>
        </authorList>
    </citation>
    <scope>NUCLEOTIDE SEQUENCE [LARGE SCALE GENOMIC DNA]</scope>
    <source>
        <strain evidence="7 8">RB68</strain>
    </source>
</reference>
<dbReference type="SMART" id="SM00060">
    <property type="entry name" value="FN3"/>
    <property type="match status" value="1"/>
</dbReference>
<evidence type="ECO:0000313" key="8">
    <source>
        <dbReference type="Proteomes" id="UP000487268"/>
    </source>
</evidence>
<dbReference type="Gene3D" id="3.60.21.10">
    <property type="match status" value="1"/>
</dbReference>
<dbReference type="Pfam" id="PF00041">
    <property type="entry name" value="fn3"/>
    <property type="match status" value="1"/>
</dbReference>
<dbReference type="Proteomes" id="UP000487268">
    <property type="component" value="Unassembled WGS sequence"/>
</dbReference>
<keyword evidence="2" id="KW-0326">Glycosidase</keyword>
<keyword evidence="3" id="KW-0624">Polysaccharide degradation</keyword>
<evidence type="ECO:0000256" key="3">
    <source>
        <dbReference type="ARBA" id="ARBA00023326"/>
    </source>
</evidence>
<keyword evidence="7" id="KW-0378">Hydrolase</keyword>
<dbReference type="InterPro" id="IPR000421">
    <property type="entry name" value="FA58C"/>
</dbReference>
<dbReference type="InterPro" id="IPR004843">
    <property type="entry name" value="Calcineurin-like_PHP"/>
</dbReference>
<dbReference type="Pfam" id="PF00754">
    <property type="entry name" value="F5_F8_type_C"/>
    <property type="match status" value="1"/>
</dbReference>
<dbReference type="InterPro" id="IPR029052">
    <property type="entry name" value="Metallo-depent_PP-like"/>
</dbReference>
<dbReference type="AlphaFoldDB" id="A0A7K0C3B5"/>
<feature type="domain" description="F5/8 type C" evidence="5">
    <location>
        <begin position="31"/>
        <end position="169"/>
    </location>
</feature>
<dbReference type="Gene3D" id="2.60.120.260">
    <property type="entry name" value="Galactose-binding domain-like"/>
    <property type="match status" value="1"/>
</dbReference>
<evidence type="ECO:0000256" key="4">
    <source>
        <dbReference type="SAM" id="SignalP"/>
    </source>
</evidence>
<evidence type="ECO:0000259" key="5">
    <source>
        <dbReference type="PROSITE" id="PS50022"/>
    </source>
</evidence>
<dbReference type="Gene3D" id="2.60.40.10">
    <property type="entry name" value="Immunoglobulins"/>
    <property type="match status" value="1"/>
</dbReference>
<dbReference type="EC" id="3.1.4.53" evidence="7"/>
<keyword evidence="3" id="KW-0119">Carbohydrate metabolism</keyword>
<keyword evidence="8" id="KW-1185">Reference proteome</keyword>
<dbReference type="InterPro" id="IPR013783">
    <property type="entry name" value="Ig-like_fold"/>
</dbReference>
<dbReference type="SUPFAM" id="SSF49265">
    <property type="entry name" value="Fibronectin type III"/>
    <property type="match status" value="1"/>
</dbReference>
<evidence type="ECO:0000313" key="7">
    <source>
        <dbReference type="EMBL" id="MQY07908.1"/>
    </source>
</evidence>
<name>A0A7K0C3B5_9ACTN</name>
<dbReference type="CDD" id="cd00063">
    <property type="entry name" value="FN3"/>
    <property type="match status" value="1"/>
</dbReference>
<gene>
    <name evidence="7" type="primary">cpdA_5</name>
    <name evidence="7" type="ORF">ACRB68_60100</name>
</gene>
<dbReference type="Pfam" id="PF00149">
    <property type="entry name" value="Metallophos"/>
    <property type="match status" value="1"/>
</dbReference>
<dbReference type="InterPro" id="IPR036116">
    <property type="entry name" value="FN3_sf"/>
</dbReference>
<dbReference type="SUPFAM" id="SSF56300">
    <property type="entry name" value="Metallo-dependent phosphatases"/>
    <property type="match status" value="1"/>
</dbReference>
<dbReference type="EMBL" id="WEGH01000004">
    <property type="protein sequence ID" value="MQY07908.1"/>
    <property type="molecule type" value="Genomic_DNA"/>
</dbReference>
<dbReference type="PANTHER" id="PTHR22953:SF153">
    <property type="entry name" value="PURPLE ACID PHOSPHATASE"/>
    <property type="match status" value="1"/>
</dbReference>